<dbReference type="GO" id="GO:0000455">
    <property type="term" value="P:enzyme-directed rRNA pseudouridine synthesis"/>
    <property type="evidence" value="ECO:0007669"/>
    <property type="project" value="TreeGrafter"/>
</dbReference>
<accession>A0A5E8BB85</accession>
<dbReference type="SUPFAM" id="SSF55120">
    <property type="entry name" value="Pseudouridine synthase"/>
    <property type="match status" value="1"/>
</dbReference>
<sequence length="304" mass="33663">MPPRISILKQLPHYLVINKPPACYSQPPDTSPANKQLELHGISPNDTVLAHLRHDNRALFDESKLTPPFCPPKLVHRLDYPVSGAMVLATSTQAAAHFAKNLKHGGSKGWVLQKYYAALVLGSPKTSSSFLQKTITWTPDIITPEGTTIKTGIIAKYIDGKSAFTRFWIPPQPKTSPSLPYSLVLFSPLTGRKHQIRKHAAEVLHTPILGDSIYIESIDRKKSKLDSITKNTPLTPLADLSALYPVNGIALHSYMVHLETGLAKSSIQAPFFRNTEAWDPFLTKDRLLPDSIYTSCVAEKIKLT</sequence>
<dbReference type="AlphaFoldDB" id="A0A5E8BB85"/>
<proteinExistence type="inferred from homology"/>
<dbReference type="InterPro" id="IPR050188">
    <property type="entry name" value="RluA_PseudoU_synthase"/>
</dbReference>
<dbReference type="Gene3D" id="3.30.2350.10">
    <property type="entry name" value="Pseudouridine synthase"/>
    <property type="match status" value="1"/>
</dbReference>
<name>A0A5E8BB85_9ASCO</name>
<gene>
    <name evidence="3" type="ORF">SAPINGB_P001789</name>
</gene>
<comment type="similarity">
    <text evidence="1">Belongs to the pseudouridine synthase RluA family.</text>
</comment>
<evidence type="ECO:0000313" key="3">
    <source>
        <dbReference type="EMBL" id="VVT48458.1"/>
    </source>
</evidence>
<dbReference type="GeneID" id="43580609"/>
<dbReference type="OrthoDB" id="428658at2759"/>
<dbReference type="Pfam" id="PF00849">
    <property type="entry name" value="PseudoU_synth_2"/>
    <property type="match status" value="1"/>
</dbReference>
<dbReference type="PANTHER" id="PTHR21600">
    <property type="entry name" value="MITOCHONDRIAL RNA PSEUDOURIDINE SYNTHASE"/>
    <property type="match status" value="1"/>
</dbReference>
<dbReference type="InterPro" id="IPR020103">
    <property type="entry name" value="PsdUridine_synth_cat_dom_sf"/>
</dbReference>
<dbReference type="CDD" id="cd02869">
    <property type="entry name" value="PseudoU_synth_RluA_like"/>
    <property type="match status" value="1"/>
</dbReference>
<protein>
    <recommendedName>
        <fullName evidence="2">Pseudouridine synthase RsuA/RluA-like domain-containing protein</fullName>
    </recommendedName>
</protein>
<dbReference type="GO" id="GO:0003723">
    <property type="term" value="F:RNA binding"/>
    <property type="evidence" value="ECO:0007669"/>
    <property type="project" value="InterPro"/>
</dbReference>
<dbReference type="PANTHER" id="PTHR21600:SF87">
    <property type="entry name" value="RNA PSEUDOURIDYLATE SYNTHASE DOMAIN-CONTAINING PROTEIN 1"/>
    <property type="match status" value="1"/>
</dbReference>
<reference evidence="3 4" key="1">
    <citation type="submission" date="2019-09" db="EMBL/GenBank/DDBJ databases">
        <authorList>
            <person name="Brejova B."/>
        </authorList>
    </citation>
    <scope>NUCLEOTIDE SEQUENCE [LARGE SCALE GENOMIC DNA]</scope>
</reference>
<dbReference type="InterPro" id="IPR006145">
    <property type="entry name" value="PsdUridine_synth_RsuA/RluA"/>
</dbReference>
<dbReference type="RefSeq" id="XP_031852400.1">
    <property type="nucleotide sequence ID" value="XM_031996509.1"/>
</dbReference>
<keyword evidence="4" id="KW-1185">Reference proteome</keyword>
<dbReference type="Proteomes" id="UP000398389">
    <property type="component" value="Unassembled WGS sequence"/>
</dbReference>
<feature type="domain" description="Pseudouridine synthase RsuA/RluA-like" evidence="2">
    <location>
        <begin position="13"/>
        <end position="201"/>
    </location>
</feature>
<evidence type="ECO:0000256" key="1">
    <source>
        <dbReference type="ARBA" id="ARBA00010876"/>
    </source>
</evidence>
<evidence type="ECO:0000259" key="2">
    <source>
        <dbReference type="Pfam" id="PF00849"/>
    </source>
</evidence>
<dbReference type="EMBL" id="CABVLU010000002">
    <property type="protein sequence ID" value="VVT48458.1"/>
    <property type="molecule type" value="Genomic_DNA"/>
</dbReference>
<dbReference type="GO" id="GO:0009982">
    <property type="term" value="F:pseudouridine synthase activity"/>
    <property type="evidence" value="ECO:0007669"/>
    <property type="project" value="InterPro"/>
</dbReference>
<evidence type="ECO:0000313" key="4">
    <source>
        <dbReference type="Proteomes" id="UP000398389"/>
    </source>
</evidence>
<dbReference type="PROSITE" id="PS01129">
    <property type="entry name" value="PSI_RLU"/>
    <property type="match status" value="1"/>
</dbReference>
<organism evidence="3 4">
    <name type="scientific">Magnusiomyces paraingens</name>
    <dbReference type="NCBI Taxonomy" id="2606893"/>
    <lineage>
        <taxon>Eukaryota</taxon>
        <taxon>Fungi</taxon>
        <taxon>Dikarya</taxon>
        <taxon>Ascomycota</taxon>
        <taxon>Saccharomycotina</taxon>
        <taxon>Dipodascomycetes</taxon>
        <taxon>Dipodascales</taxon>
        <taxon>Dipodascaceae</taxon>
        <taxon>Magnusiomyces</taxon>
    </lineage>
</organism>
<dbReference type="InterPro" id="IPR006224">
    <property type="entry name" value="PsdUridine_synth_RluA-like_CS"/>
</dbReference>